<sequence>MRIIRVLVAPLRSGRTYLRWIYLVLGGVLFVPFLVATLVLVSLLFSRDVNPETSGYGVPGLTAVVLAALLGAATAQIPGVRGQQAQLSRSLLGGRLATEPNIQQGTHGPRLRPGGWLALHLVVGFGVSLLTMVGLTESATLAMTPLTGGDSDTILVDGAWFSGGWRWIGPLAGVAVLVALVYVVAALGAGAARLAPLFLGPSAADRLAAAQAHAAELTERNRIAAELHDSIGHVLSVVALQAGAATRVIDHDPEFARTALEEIAEQARTATAELDHVLGALRQEETATAPQRTLDDLAELVAAARAAGADVRVDQTGELGSVPGVLSRELYRICQEAITNALRHGGAGATISVELHATRERVLLRVSNPAPAHRATRSRGGRGMRSMRERVRLLGGEMEARAHDGEWRLTVTIPRKGR</sequence>
<feature type="transmembrane region" description="Helical" evidence="9">
    <location>
        <begin position="57"/>
        <end position="80"/>
    </location>
</feature>
<keyword evidence="3" id="KW-0597">Phosphoprotein</keyword>
<feature type="transmembrane region" description="Helical" evidence="9">
    <location>
        <begin position="116"/>
        <end position="135"/>
    </location>
</feature>
<dbReference type="Proteomes" id="UP000269198">
    <property type="component" value="Unassembled WGS sequence"/>
</dbReference>
<accession>A0A3N0DYE6</accession>
<keyword evidence="9" id="KW-0812">Transmembrane</keyword>
<organism evidence="12 13">
    <name type="scientific">Halostreptopolyspora alba</name>
    <dbReference type="NCBI Taxonomy" id="2487137"/>
    <lineage>
        <taxon>Bacteria</taxon>
        <taxon>Bacillati</taxon>
        <taxon>Actinomycetota</taxon>
        <taxon>Actinomycetes</taxon>
        <taxon>Streptosporangiales</taxon>
        <taxon>Nocardiopsidaceae</taxon>
        <taxon>Halostreptopolyspora</taxon>
    </lineage>
</organism>
<dbReference type="PANTHER" id="PTHR24421:SF10">
    <property type="entry name" value="NITRATE_NITRITE SENSOR PROTEIN NARQ"/>
    <property type="match status" value="1"/>
</dbReference>
<evidence type="ECO:0000256" key="3">
    <source>
        <dbReference type="ARBA" id="ARBA00022553"/>
    </source>
</evidence>
<dbReference type="InterPro" id="IPR050482">
    <property type="entry name" value="Sensor_HK_TwoCompSys"/>
</dbReference>
<evidence type="ECO:0000256" key="1">
    <source>
        <dbReference type="ARBA" id="ARBA00000085"/>
    </source>
</evidence>
<comment type="caution">
    <text evidence="12">The sequence shown here is derived from an EMBL/GenBank/DDBJ whole genome shotgun (WGS) entry which is preliminary data.</text>
</comment>
<dbReference type="RefSeq" id="WP_123203514.1">
    <property type="nucleotide sequence ID" value="NZ_RJMB01000037.1"/>
</dbReference>
<evidence type="ECO:0000256" key="8">
    <source>
        <dbReference type="ARBA" id="ARBA00023012"/>
    </source>
</evidence>
<reference evidence="12 13" key="1">
    <citation type="submission" date="2018-11" db="EMBL/GenBank/DDBJ databases">
        <title>The genome draft of YIM 96095.</title>
        <authorList>
            <person name="Tang S.-K."/>
            <person name="Chunyu W.-X."/>
            <person name="Feng Y.-Z."/>
        </authorList>
    </citation>
    <scope>NUCLEOTIDE SEQUENCE [LARGE SCALE GENOMIC DNA]</scope>
    <source>
        <strain evidence="12 13">YIM 96095</strain>
    </source>
</reference>
<evidence type="ECO:0000256" key="6">
    <source>
        <dbReference type="ARBA" id="ARBA00022777"/>
    </source>
</evidence>
<dbReference type="EMBL" id="RJMB01000037">
    <property type="protein sequence ID" value="RNL80597.1"/>
    <property type="molecule type" value="Genomic_DNA"/>
</dbReference>
<dbReference type="InterPro" id="IPR003594">
    <property type="entry name" value="HATPase_dom"/>
</dbReference>
<proteinExistence type="predicted"/>
<keyword evidence="9" id="KW-0472">Membrane</keyword>
<evidence type="ECO:0000259" key="10">
    <source>
        <dbReference type="Pfam" id="PF02518"/>
    </source>
</evidence>
<dbReference type="AlphaFoldDB" id="A0A3N0DYE6"/>
<dbReference type="GO" id="GO:0016020">
    <property type="term" value="C:membrane"/>
    <property type="evidence" value="ECO:0007669"/>
    <property type="project" value="InterPro"/>
</dbReference>
<dbReference type="Pfam" id="PF07730">
    <property type="entry name" value="HisKA_3"/>
    <property type="match status" value="1"/>
</dbReference>
<feature type="domain" description="Signal transduction histidine kinase subgroup 3 dimerisation and phosphoacceptor" evidence="11">
    <location>
        <begin position="219"/>
        <end position="284"/>
    </location>
</feature>
<dbReference type="Gene3D" id="1.20.5.1930">
    <property type="match status" value="1"/>
</dbReference>
<feature type="transmembrane region" description="Helical" evidence="9">
    <location>
        <begin position="167"/>
        <end position="189"/>
    </location>
</feature>
<keyword evidence="6 12" id="KW-0418">Kinase</keyword>
<evidence type="ECO:0000256" key="4">
    <source>
        <dbReference type="ARBA" id="ARBA00022679"/>
    </source>
</evidence>
<keyword evidence="9" id="KW-1133">Transmembrane helix</keyword>
<dbReference type="GO" id="GO:0005524">
    <property type="term" value="F:ATP binding"/>
    <property type="evidence" value="ECO:0007669"/>
    <property type="project" value="UniProtKB-KW"/>
</dbReference>
<feature type="transmembrane region" description="Helical" evidence="9">
    <location>
        <begin position="20"/>
        <end position="45"/>
    </location>
</feature>
<dbReference type="CDD" id="cd16917">
    <property type="entry name" value="HATPase_UhpB-NarQ-NarX-like"/>
    <property type="match status" value="1"/>
</dbReference>
<dbReference type="SUPFAM" id="SSF55874">
    <property type="entry name" value="ATPase domain of HSP90 chaperone/DNA topoisomerase II/histidine kinase"/>
    <property type="match status" value="1"/>
</dbReference>
<keyword evidence="5" id="KW-0547">Nucleotide-binding</keyword>
<dbReference type="InterPro" id="IPR011712">
    <property type="entry name" value="Sig_transdc_His_kin_sub3_dim/P"/>
</dbReference>
<dbReference type="InterPro" id="IPR036890">
    <property type="entry name" value="HATPase_C_sf"/>
</dbReference>
<keyword evidence="7" id="KW-0067">ATP-binding</keyword>
<keyword evidence="13" id="KW-1185">Reference proteome</keyword>
<evidence type="ECO:0000256" key="5">
    <source>
        <dbReference type="ARBA" id="ARBA00022741"/>
    </source>
</evidence>
<feature type="domain" description="Histidine kinase/HSP90-like ATPase" evidence="10">
    <location>
        <begin position="328"/>
        <end position="415"/>
    </location>
</feature>
<dbReference type="OrthoDB" id="227596at2"/>
<dbReference type="Gene3D" id="3.30.565.10">
    <property type="entry name" value="Histidine kinase-like ATPase, C-terminal domain"/>
    <property type="match status" value="1"/>
</dbReference>
<dbReference type="EC" id="2.7.13.3" evidence="2"/>
<evidence type="ECO:0000256" key="9">
    <source>
        <dbReference type="SAM" id="Phobius"/>
    </source>
</evidence>
<protein>
    <recommendedName>
        <fullName evidence="2">histidine kinase</fullName>
        <ecNumber evidence="2">2.7.13.3</ecNumber>
    </recommendedName>
</protein>
<dbReference type="GO" id="GO:0000155">
    <property type="term" value="F:phosphorelay sensor kinase activity"/>
    <property type="evidence" value="ECO:0007669"/>
    <property type="project" value="InterPro"/>
</dbReference>
<evidence type="ECO:0000256" key="2">
    <source>
        <dbReference type="ARBA" id="ARBA00012438"/>
    </source>
</evidence>
<dbReference type="GO" id="GO:0046983">
    <property type="term" value="F:protein dimerization activity"/>
    <property type="evidence" value="ECO:0007669"/>
    <property type="project" value="InterPro"/>
</dbReference>
<gene>
    <name evidence="12" type="ORF">EFW17_22895</name>
</gene>
<evidence type="ECO:0000313" key="13">
    <source>
        <dbReference type="Proteomes" id="UP000269198"/>
    </source>
</evidence>
<dbReference type="PANTHER" id="PTHR24421">
    <property type="entry name" value="NITRATE/NITRITE SENSOR PROTEIN NARX-RELATED"/>
    <property type="match status" value="1"/>
</dbReference>
<name>A0A3N0DYE6_9ACTN</name>
<keyword evidence="4" id="KW-0808">Transferase</keyword>
<comment type="catalytic activity">
    <reaction evidence="1">
        <text>ATP + protein L-histidine = ADP + protein N-phospho-L-histidine.</text>
        <dbReference type="EC" id="2.7.13.3"/>
    </reaction>
</comment>
<evidence type="ECO:0000259" key="11">
    <source>
        <dbReference type="Pfam" id="PF07730"/>
    </source>
</evidence>
<evidence type="ECO:0000256" key="7">
    <source>
        <dbReference type="ARBA" id="ARBA00022840"/>
    </source>
</evidence>
<keyword evidence="8" id="KW-0902">Two-component regulatory system</keyword>
<evidence type="ECO:0000313" key="12">
    <source>
        <dbReference type="EMBL" id="RNL80597.1"/>
    </source>
</evidence>
<dbReference type="Pfam" id="PF02518">
    <property type="entry name" value="HATPase_c"/>
    <property type="match status" value="1"/>
</dbReference>